<dbReference type="Proteomes" id="UP000529417">
    <property type="component" value="Unassembled WGS sequence"/>
</dbReference>
<proteinExistence type="predicted"/>
<sequence length="113" mass="12855">MTATTVQFRKPRAGNDGLIGLWGRLIHRDPESYDIWLEERDMTIITAALMRLNERQLNRLGLSRATLALDVEDLTRRAERDAELTADILRIVEDSDRGPEHRHSPATHAIAAE</sequence>
<evidence type="ECO:0000256" key="1">
    <source>
        <dbReference type="SAM" id="MobiDB-lite"/>
    </source>
</evidence>
<comment type="caution">
    <text evidence="2">The sequence shown here is derived from an EMBL/GenBank/DDBJ whole genome shotgun (WGS) entry which is preliminary data.</text>
</comment>
<dbReference type="EMBL" id="JACBXS010000033">
    <property type="protein sequence ID" value="NYS26098.1"/>
    <property type="molecule type" value="Genomic_DNA"/>
</dbReference>
<feature type="region of interest" description="Disordered" evidence="1">
    <location>
        <begin position="94"/>
        <end position="113"/>
    </location>
</feature>
<reference evidence="2 3" key="1">
    <citation type="journal article" date="2000" name="Arch. Microbiol.">
        <title>Rhodobaca bogoriensis gen. nov. and sp. nov., an alkaliphilic purple nonsulfur bacterium from African Rift Valley soda lakes.</title>
        <authorList>
            <person name="Milford A.D."/>
            <person name="Achenbach L.A."/>
            <person name="Jung D.O."/>
            <person name="Madigan M.T."/>
        </authorList>
    </citation>
    <scope>NUCLEOTIDE SEQUENCE [LARGE SCALE GENOMIC DNA]</scope>
    <source>
        <strain evidence="2 3">2376</strain>
    </source>
</reference>
<organism evidence="2 3">
    <name type="scientific">Rhabdonatronobacter sediminivivens</name>
    <dbReference type="NCBI Taxonomy" id="2743469"/>
    <lineage>
        <taxon>Bacteria</taxon>
        <taxon>Pseudomonadati</taxon>
        <taxon>Pseudomonadota</taxon>
        <taxon>Alphaproteobacteria</taxon>
        <taxon>Rhodobacterales</taxon>
        <taxon>Paracoccaceae</taxon>
        <taxon>Rhabdonatronobacter</taxon>
    </lineage>
</organism>
<gene>
    <name evidence="2" type="ORF">HUK65_13980</name>
</gene>
<evidence type="ECO:0000313" key="2">
    <source>
        <dbReference type="EMBL" id="NYS26098.1"/>
    </source>
</evidence>
<protein>
    <submittedName>
        <fullName evidence="2">Uncharacterized protein</fullName>
    </submittedName>
</protein>
<dbReference type="RefSeq" id="WP_179906895.1">
    <property type="nucleotide sequence ID" value="NZ_JACBXS010000033.1"/>
</dbReference>
<feature type="compositionally biased region" description="Basic and acidic residues" evidence="1">
    <location>
        <begin position="94"/>
        <end position="103"/>
    </location>
</feature>
<keyword evidence="3" id="KW-1185">Reference proteome</keyword>
<accession>A0A7Z0I1B4</accession>
<dbReference type="AlphaFoldDB" id="A0A7Z0I1B4"/>
<evidence type="ECO:0000313" key="3">
    <source>
        <dbReference type="Proteomes" id="UP000529417"/>
    </source>
</evidence>
<name>A0A7Z0I1B4_9RHOB</name>